<evidence type="ECO:0000256" key="2">
    <source>
        <dbReference type="ARBA" id="ARBA00005389"/>
    </source>
</evidence>
<feature type="region of interest" description="Disordered" evidence="7">
    <location>
        <begin position="1"/>
        <end position="76"/>
    </location>
</feature>
<reference evidence="8 9" key="1">
    <citation type="submission" date="2020-06" db="EMBL/GenBank/DDBJ databases">
        <title>The yeast mating-type switching endonuclease HO is a domesticated member of an unorthodox homing genetic element family.</title>
        <authorList>
            <person name="Coughlan A.Y."/>
            <person name="Lombardi L."/>
            <person name="Braun-Galleani S."/>
            <person name="Martos A.R."/>
            <person name="Galeote V."/>
            <person name="Bigey F."/>
            <person name="Dequin S."/>
            <person name="Byrne K.P."/>
            <person name="Wolfe K.H."/>
        </authorList>
    </citation>
    <scope>NUCLEOTIDE SEQUENCE [LARGE SCALE GENOMIC DNA]</scope>
    <source>
        <strain evidence="8 9">CBS764</strain>
    </source>
</reference>
<keyword evidence="9" id="KW-1185">Reference proteome</keyword>
<dbReference type="GO" id="GO:0003712">
    <property type="term" value="F:transcription coregulator activity"/>
    <property type="evidence" value="ECO:0007669"/>
    <property type="project" value="InterPro"/>
</dbReference>
<feature type="compositionally biased region" description="Low complexity" evidence="7">
    <location>
        <begin position="39"/>
        <end position="57"/>
    </location>
</feature>
<keyword evidence="4 6" id="KW-0804">Transcription</keyword>
<sequence>MPTPHRNRTWWRPSYSSSIRARRQPAGAAHQPGTQPSYRRSASASPARRCLRSCAASRPDKPPTLHSPDKMSEPGGLQNELAAVEQQVGAVIESFVELGVSVYDFPGTSEASQGMVTNLKRNVDRVARLNRQSCDPRSQLAEVSIPLEVVQYIEDGRNPDIYTREFVEAVRRSNQYQRAKMHGLRQLRDSLAEKIVDEFPDLENCVQSIVRQADGKETSK</sequence>
<dbReference type="Proteomes" id="UP000515788">
    <property type="component" value="Chromosome 6"/>
</dbReference>
<comment type="function">
    <text evidence="6">Component of the Mediator complex, a coactivator involved in the regulated transcription of nearly all RNA polymerase II-dependent genes. Mediator functions as a bridge to convey information from gene-specific regulatory proteins to the basal RNA polymerase II transcription machinery. Mediator is recruited to promoters by direct interactions with regulatory proteins and serves as a scaffold for the assembly of a functional preinitiation complex with RNA polymerase II and the general transcription factors.</text>
</comment>
<dbReference type="GO" id="GO:0016592">
    <property type="term" value="C:mediator complex"/>
    <property type="evidence" value="ECO:0007669"/>
    <property type="project" value="InterPro"/>
</dbReference>
<evidence type="ECO:0000256" key="6">
    <source>
        <dbReference type="RuleBase" id="RU364146"/>
    </source>
</evidence>
<evidence type="ECO:0000313" key="8">
    <source>
        <dbReference type="EMBL" id="QLL33727.1"/>
    </source>
</evidence>
<evidence type="ECO:0000256" key="1">
    <source>
        <dbReference type="ARBA" id="ARBA00004123"/>
    </source>
</evidence>
<dbReference type="GO" id="GO:0006357">
    <property type="term" value="P:regulation of transcription by RNA polymerase II"/>
    <property type="evidence" value="ECO:0007669"/>
    <property type="project" value="InterPro"/>
</dbReference>
<keyword evidence="5 6" id="KW-0539">Nucleus</keyword>
<accession>A0A7G3ZJP1</accession>
<protein>
    <recommendedName>
        <fullName evidence="6">Mediator of RNA polymerase II transcription subunit 10</fullName>
    </recommendedName>
    <alternativeName>
        <fullName evidence="6">Mediator complex subunit 10</fullName>
    </alternativeName>
</protein>
<evidence type="ECO:0000313" key="9">
    <source>
        <dbReference type="Proteomes" id="UP000515788"/>
    </source>
</evidence>
<keyword evidence="3 6" id="KW-0805">Transcription regulation</keyword>
<comment type="subcellular location">
    <subcellularLocation>
        <location evidence="1 6">Nucleus</location>
    </subcellularLocation>
</comment>
<evidence type="ECO:0000256" key="4">
    <source>
        <dbReference type="ARBA" id="ARBA00023163"/>
    </source>
</evidence>
<organism evidence="8 9">
    <name type="scientific">Torulaspora globosa</name>
    <dbReference type="NCBI Taxonomy" id="48254"/>
    <lineage>
        <taxon>Eukaryota</taxon>
        <taxon>Fungi</taxon>
        <taxon>Dikarya</taxon>
        <taxon>Ascomycota</taxon>
        <taxon>Saccharomycotina</taxon>
        <taxon>Saccharomycetes</taxon>
        <taxon>Saccharomycetales</taxon>
        <taxon>Saccharomycetaceae</taxon>
        <taxon>Torulaspora</taxon>
    </lineage>
</organism>
<dbReference type="AlphaFoldDB" id="A0A7G3ZJP1"/>
<dbReference type="InterPro" id="IPR019145">
    <property type="entry name" value="Mediator_Med10"/>
</dbReference>
<evidence type="ECO:0000256" key="5">
    <source>
        <dbReference type="ARBA" id="ARBA00023242"/>
    </source>
</evidence>
<evidence type="ECO:0000256" key="7">
    <source>
        <dbReference type="SAM" id="MobiDB-lite"/>
    </source>
</evidence>
<proteinExistence type="inferred from homology"/>
<gene>
    <name evidence="6" type="primary">MED10</name>
    <name evidence="8" type="ORF">HG536_0F00520</name>
</gene>
<dbReference type="OrthoDB" id="337270at2759"/>
<dbReference type="Pfam" id="PF09748">
    <property type="entry name" value="Med10"/>
    <property type="match status" value="1"/>
</dbReference>
<keyword evidence="6" id="KW-0010">Activator</keyword>
<dbReference type="EMBL" id="CP059251">
    <property type="protein sequence ID" value="QLL33727.1"/>
    <property type="molecule type" value="Genomic_DNA"/>
</dbReference>
<name>A0A7G3ZJP1_9SACH</name>
<feature type="compositionally biased region" description="Basic and acidic residues" evidence="7">
    <location>
        <begin position="58"/>
        <end position="72"/>
    </location>
</feature>
<evidence type="ECO:0000256" key="3">
    <source>
        <dbReference type="ARBA" id="ARBA00023015"/>
    </source>
</evidence>
<comment type="similarity">
    <text evidence="2 6">Belongs to the Mediator complex subunit 10 family.</text>
</comment>
<comment type="subunit">
    <text evidence="6">Component of the Mediator complex.</text>
</comment>